<dbReference type="InterPro" id="IPR018639">
    <property type="entry name" value="DUF2062"/>
</dbReference>
<evidence type="ECO:0000259" key="2">
    <source>
        <dbReference type="Pfam" id="PF09835"/>
    </source>
</evidence>
<reference evidence="3 4" key="1">
    <citation type="journal article" date="2011" name="Stand. Genomic Sci.">
        <title>Complete genome sequence of Marivirga tractuosa type strain (H-43).</title>
        <authorList>
            <person name="Pagani I."/>
            <person name="Chertkov O."/>
            <person name="Lapidus A."/>
            <person name="Lucas S."/>
            <person name="Del Rio T.G."/>
            <person name="Tice H."/>
            <person name="Copeland A."/>
            <person name="Cheng J.F."/>
            <person name="Nolan M."/>
            <person name="Saunders E."/>
            <person name="Pitluck S."/>
            <person name="Held B."/>
            <person name="Goodwin L."/>
            <person name="Liolios K."/>
            <person name="Ovchinikova G."/>
            <person name="Ivanova N."/>
            <person name="Mavromatis K."/>
            <person name="Pati A."/>
            <person name="Chen A."/>
            <person name="Palaniappan K."/>
            <person name="Land M."/>
            <person name="Hauser L."/>
            <person name="Jeffries C.D."/>
            <person name="Detter J.C."/>
            <person name="Han C."/>
            <person name="Tapia R."/>
            <person name="Ngatchou-Djao O.D."/>
            <person name="Rohde M."/>
            <person name="Goker M."/>
            <person name="Spring S."/>
            <person name="Sikorski J."/>
            <person name="Woyke T."/>
            <person name="Bristow J."/>
            <person name="Eisen J.A."/>
            <person name="Markowitz V."/>
            <person name="Hugenholtz P."/>
            <person name="Klenk H.P."/>
            <person name="Kyrpides N.C."/>
        </authorList>
    </citation>
    <scope>NUCLEOTIDE SEQUENCE [LARGE SCALE GENOMIC DNA]</scope>
    <source>
        <strain evidence="4">ATCC 23168 / DSM 4126 / NBRC 15989 / NCIMB 1408 / VKM B-1430 / H-43</strain>
    </source>
</reference>
<dbReference type="Proteomes" id="UP000008720">
    <property type="component" value="Chromosome"/>
</dbReference>
<name>E4TKJ8_MARTH</name>
<dbReference type="PANTHER" id="PTHR40547">
    <property type="entry name" value="SLL0298 PROTEIN"/>
    <property type="match status" value="1"/>
</dbReference>
<evidence type="ECO:0000256" key="1">
    <source>
        <dbReference type="SAM" id="Phobius"/>
    </source>
</evidence>
<protein>
    <recommendedName>
        <fullName evidence="2">DUF2062 domain-containing protein</fullName>
    </recommendedName>
</protein>
<proteinExistence type="predicted"/>
<feature type="transmembrane region" description="Helical" evidence="1">
    <location>
        <begin position="135"/>
        <end position="156"/>
    </location>
</feature>
<dbReference type="OrthoDB" id="980194at2"/>
<feature type="transmembrane region" description="Helical" evidence="1">
    <location>
        <begin position="46"/>
        <end position="72"/>
    </location>
</feature>
<keyword evidence="4" id="KW-1185">Reference proteome</keyword>
<dbReference type="AlphaFoldDB" id="E4TKJ8"/>
<sequence>MATTKLKRWAGRKLRYYKDKFIFKLKRYTIAVLTSDKSDVSIALSYSFGTLIALLPTPGFSTAIGVGFMTIFKQLNKMAVLLSMLVWNAITIIPIYWLSYRIGSRISNSLPDVEVQNETIRQILLFFKQFALGNLALTIPIAIGSYFLAILLLRLARKMRLRKTERRGNKIPA</sequence>
<gene>
    <name evidence="3" type="ordered locus">Ftrac_0167</name>
</gene>
<accession>E4TKJ8</accession>
<dbReference type="RefSeq" id="WP_013452329.1">
    <property type="nucleotide sequence ID" value="NC_014759.1"/>
</dbReference>
<dbReference type="STRING" id="643867.Ftrac_0167"/>
<organism evidence="3 4">
    <name type="scientific">Marivirga tractuosa (strain ATCC 23168 / DSM 4126 / NBRC 15989 / NCIMB 1408 / VKM B-1430 / H-43)</name>
    <name type="common">Microscilla tractuosa</name>
    <name type="synonym">Flexibacter tractuosus</name>
    <dbReference type="NCBI Taxonomy" id="643867"/>
    <lineage>
        <taxon>Bacteria</taxon>
        <taxon>Pseudomonadati</taxon>
        <taxon>Bacteroidota</taxon>
        <taxon>Cytophagia</taxon>
        <taxon>Cytophagales</taxon>
        <taxon>Marivirgaceae</taxon>
        <taxon>Marivirga</taxon>
    </lineage>
</organism>
<dbReference type="HOGENOM" id="CLU_1545813_0_0_10"/>
<keyword evidence="1" id="KW-0472">Membrane</keyword>
<keyword evidence="1" id="KW-1133">Transmembrane helix</keyword>
<dbReference type="Pfam" id="PF09835">
    <property type="entry name" value="DUF2062"/>
    <property type="match status" value="1"/>
</dbReference>
<keyword evidence="1" id="KW-0812">Transmembrane</keyword>
<feature type="transmembrane region" description="Helical" evidence="1">
    <location>
        <begin position="79"/>
        <end position="98"/>
    </location>
</feature>
<evidence type="ECO:0000313" key="4">
    <source>
        <dbReference type="Proteomes" id="UP000008720"/>
    </source>
</evidence>
<dbReference type="KEGG" id="mtt:Ftrac_0167"/>
<dbReference type="PANTHER" id="PTHR40547:SF1">
    <property type="entry name" value="SLL0298 PROTEIN"/>
    <property type="match status" value="1"/>
</dbReference>
<dbReference type="EMBL" id="CP002349">
    <property type="protein sequence ID" value="ADR20178.1"/>
    <property type="molecule type" value="Genomic_DNA"/>
</dbReference>
<feature type="domain" description="DUF2062" evidence="2">
    <location>
        <begin position="31"/>
        <end position="160"/>
    </location>
</feature>
<evidence type="ECO:0000313" key="3">
    <source>
        <dbReference type="EMBL" id="ADR20178.1"/>
    </source>
</evidence>